<reference evidence="2" key="1">
    <citation type="journal article" date="2009" name="PLoS Genet.">
        <title>Sequencing, mapping, and analysis of 27,455 maize full-length cDNAs.</title>
        <authorList>
            <person name="Soderlund C."/>
            <person name="Descour A."/>
            <person name="Kudrna D."/>
            <person name="Bomhoff M."/>
            <person name="Boyd L."/>
            <person name="Currie J."/>
            <person name="Angelova A."/>
            <person name="Collura K."/>
            <person name="Wissotski M."/>
            <person name="Ashley E."/>
            <person name="Morrow D."/>
            <person name="Fernandes J."/>
            <person name="Walbot V."/>
            <person name="Yu Y."/>
        </authorList>
    </citation>
    <scope>NUCLEOTIDE SEQUENCE</scope>
    <source>
        <strain evidence="2">B73</strain>
    </source>
</reference>
<dbReference type="EMBL" id="BT041985">
    <property type="protein sequence ID" value="ACF86990.1"/>
    <property type="molecule type" value="mRNA"/>
</dbReference>
<sequence length="138" mass="14357">MSRNVWGNGSLNYPSNPTNMSAFASPRNGGQVSLPSDNWGGLPSAHGMDNISSLGSGNLGRGTGDNNFGLPSGSYGRNNSTGTIGEPFSAAGNTYEVNNRDTYGSSSIYGGTAWRFASSEVDMPSFVHDIGNVDPTIK</sequence>
<evidence type="ECO:0000256" key="1">
    <source>
        <dbReference type="SAM" id="MobiDB-lite"/>
    </source>
</evidence>
<evidence type="ECO:0000313" key="2">
    <source>
        <dbReference type="EMBL" id="ACF86990.1"/>
    </source>
</evidence>
<feature type="compositionally biased region" description="Polar residues" evidence="1">
    <location>
        <begin position="1"/>
        <end position="36"/>
    </location>
</feature>
<protein>
    <recommendedName>
        <fullName evidence="3">RNA-binding (RRM/RBD/RNP motifs) family protein</fullName>
    </recommendedName>
</protein>
<evidence type="ECO:0008006" key="3">
    <source>
        <dbReference type="Google" id="ProtNLM"/>
    </source>
</evidence>
<proteinExistence type="evidence at transcript level"/>
<name>B4FXZ7_MAIZE</name>
<feature type="region of interest" description="Disordered" evidence="1">
    <location>
        <begin position="1"/>
        <end position="81"/>
    </location>
</feature>
<dbReference type="AlphaFoldDB" id="B4FXZ7"/>
<organism evidence="2">
    <name type="scientific">Zea mays</name>
    <name type="common">Maize</name>
    <dbReference type="NCBI Taxonomy" id="4577"/>
    <lineage>
        <taxon>Eukaryota</taxon>
        <taxon>Viridiplantae</taxon>
        <taxon>Streptophyta</taxon>
        <taxon>Embryophyta</taxon>
        <taxon>Tracheophyta</taxon>
        <taxon>Spermatophyta</taxon>
        <taxon>Magnoliopsida</taxon>
        <taxon>Liliopsida</taxon>
        <taxon>Poales</taxon>
        <taxon>Poaceae</taxon>
        <taxon>PACMAD clade</taxon>
        <taxon>Panicoideae</taxon>
        <taxon>Andropogonodae</taxon>
        <taxon>Andropogoneae</taxon>
        <taxon>Tripsacinae</taxon>
        <taxon>Zea</taxon>
    </lineage>
</organism>
<accession>B4FXZ7</accession>